<dbReference type="HOGENOM" id="CLU_1928791_0_0_1"/>
<feature type="non-terminal residue" evidence="1">
    <location>
        <position position="131"/>
    </location>
</feature>
<evidence type="ECO:0000313" key="1">
    <source>
        <dbReference type="EMBL" id="EFI92300.1"/>
    </source>
</evidence>
<sequence length="131" mass="14669">MNPRPSPPEATCMASQARGSGGRLNARCARIPPIFRLFGRASPFRIDRLLPTRTINRHQTHLPVSMLLGRCCLTLAHRAITSAPTTRYSHSHLTTIVDDAALIFHASMRPQQAYNWKWGDAVALFRNSRPP</sequence>
<keyword evidence="2" id="KW-1185">Reference proteome</keyword>
<dbReference type="RefSeq" id="XP_003027203.1">
    <property type="nucleotide sequence ID" value="XM_003027157.1"/>
</dbReference>
<dbReference type="VEuPathDB" id="FungiDB:SCHCODRAFT_01106695"/>
<proteinExistence type="predicted"/>
<gene>
    <name evidence="1" type="ORF">SCHCODRAFT_113830</name>
</gene>
<reference evidence="1 2" key="1">
    <citation type="journal article" date="2010" name="Nat. Biotechnol.">
        <title>Genome sequence of the model mushroom Schizophyllum commune.</title>
        <authorList>
            <person name="Ohm R.A."/>
            <person name="de Jong J.F."/>
            <person name="Lugones L.G."/>
            <person name="Aerts A."/>
            <person name="Kothe E."/>
            <person name="Stajich J.E."/>
            <person name="de Vries R.P."/>
            <person name="Record E."/>
            <person name="Levasseur A."/>
            <person name="Baker S.E."/>
            <person name="Bartholomew K.A."/>
            <person name="Coutinho P.M."/>
            <person name="Erdmann S."/>
            <person name="Fowler T.J."/>
            <person name="Gathman A.C."/>
            <person name="Lombard V."/>
            <person name="Henrissat B."/>
            <person name="Knabe N."/>
            <person name="Kuees U."/>
            <person name="Lilly W.W."/>
            <person name="Lindquist E."/>
            <person name="Lucas S."/>
            <person name="Magnuson J.K."/>
            <person name="Piumi F."/>
            <person name="Raudaskoski M."/>
            <person name="Salamov A."/>
            <person name="Schmutz J."/>
            <person name="Schwarze F.W.M.R."/>
            <person name="vanKuyk P.A."/>
            <person name="Horton J.S."/>
            <person name="Grigoriev I.V."/>
            <person name="Woesten H.A.B."/>
        </authorList>
    </citation>
    <scope>NUCLEOTIDE SEQUENCE [LARGE SCALE GENOMIC DNA]</scope>
    <source>
        <strain evidence="2">H4-8 / FGSC 9210</strain>
    </source>
</reference>
<protein>
    <submittedName>
        <fullName evidence="1">Uncharacterized protein</fullName>
    </submittedName>
</protein>
<name>D8QIW4_SCHCM</name>
<organism evidence="2">
    <name type="scientific">Schizophyllum commune (strain H4-8 / FGSC 9210)</name>
    <name type="common">Split gill fungus</name>
    <dbReference type="NCBI Taxonomy" id="578458"/>
    <lineage>
        <taxon>Eukaryota</taxon>
        <taxon>Fungi</taxon>
        <taxon>Dikarya</taxon>
        <taxon>Basidiomycota</taxon>
        <taxon>Agaricomycotina</taxon>
        <taxon>Agaricomycetes</taxon>
        <taxon>Agaricomycetidae</taxon>
        <taxon>Agaricales</taxon>
        <taxon>Schizophyllaceae</taxon>
        <taxon>Schizophyllum</taxon>
    </lineage>
</organism>
<dbReference type="InParanoid" id="D8QIW4"/>
<dbReference type="KEGG" id="scm:SCHCO_01106695"/>
<dbReference type="EMBL" id="GL377313">
    <property type="protein sequence ID" value="EFI92300.1"/>
    <property type="molecule type" value="Genomic_DNA"/>
</dbReference>
<dbReference type="Proteomes" id="UP000007431">
    <property type="component" value="Unassembled WGS sequence"/>
</dbReference>
<dbReference type="GeneID" id="9597078"/>
<accession>D8QIW4</accession>
<dbReference type="AlphaFoldDB" id="D8QIW4"/>
<evidence type="ECO:0000313" key="2">
    <source>
        <dbReference type="Proteomes" id="UP000007431"/>
    </source>
</evidence>